<feature type="domain" description="EGF-like" evidence="5 6">
    <location>
        <begin position="514"/>
        <end position="525"/>
    </location>
</feature>
<feature type="domain" description="EGF-like" evidence="5 6">
    <location>
        <begin position="566"/>
        <end position="577"/>
    </location>
</feature>
<keyword evidence="4" id="KW-0732">Signal</keyword>
<dbReference type="Gene3D" id="2.170.300.10">
    <property type="entry name" value="Tie2 ligand-binding domain superfamily"/>
    <property type="match status" value="1"/>
</dbReference>
<dbReference type="PRINTS" id="PR00011">
    <property type="entry name" value="EGFLAMININ"/>
</dbReference>
<reference evidence="7" key="1">
    <citation type="submission" date="2021-01" db="EMBL/GenBank/DDBJ databases">
        <authorList>
            <person name="Corre E."/>
            <person name="Pelletier E."/>
            <person name="Niang G."/>
            <person name="Scheremetjew M."/>
            <person name="Finn R."/>
            <person name="Kale V."/>
            <person name="Holt S."/>
            <person name="Cochrane G."/>
            <person name="Meng A."/>
            <person name="Brown T."/>
            <person name="Cohen L."/>
        </authorList>
    </citation>
    <scope>NUCLEOTIDE SEQUENCE</scope>
    <source>
        <strain evidence="7">CCMP2877</strain>
    </source>
</reference>
<accession>A0A7S1XM25</accession>
<organism evidence="7">
    <name type="scientific">Phaeomonas parva</name>
    <dbReference type="NCBI Taxonomy" id="124430"/>
    <lineage>
        <taxon>Eukaryota</taxon>
        <taxon>Sar</taxon>
        <taxon>Stramenopiles</taxon>
        <taxon>Ochrophyta</taxon>
        <taxon>Pinguiophyceae</taxon>
        <taxon>Pinguiochrysidales</taxon>
        <taxon>Pinguiochrysidaceae</taxon>
        <taxon>Phaeomonas</taxon>
    </lineage>
</organism>
<evidence type="ECO:0000313" key="7">
    <source>
        <dbReference type="EMBL" id="CAD9246310.1"/>
    </source>
</evidence>
<evidence type="ECO:0000256" key="3">
    <source>
        <dbReference type="ARBA" id="ARBA00023157"/>
    </source>
</evidence>
<evidence type="ECO:0000259" key="5">
    <source>
        <dbReference type="PROSITE" id="PS00022"/>
    </source>
</evidence>
<protein>
    <recommendedName>
        <fullName evidence="5 6">EGF-like domain-containing protein</fullName>
    </recommendedName>
</protein>
<dbReference type="InterPro" id="IPR000742">
    <property type="entry name" value="EGF"/>
</dbReference>
<dbReference type="PANTHER" id="PTHR11219">
    <property type="entry name" value="TENEURIN AND N-ACETYLGLUCOSAMINE-1-PHOSPHODIESTER ALPHA-N-ACETYLGLUCOSAMINIDASE"/>
    <property type="match status" value="1"/>
</dbReference>
<dbReference type="PROSITE" id="PS01186">
    <property type="entry name" value="EGF_2"/>
    <property type="match status" value="3"/>
</dbReference>
<evidence type="ECO:0000259" key="6">
    <source>
        <dbReference type="PROSITE" id="PS01186"/>
    </source>
</evidence>
<keyword evidence="3" id="KW-1015">Disulfide bond</keyword>
<keyword evidence="1" id="KW-0245">EGF-like domain</keyword>
<dbReference type="PANTHER" id="PTHR11219:SF69">
    <property type="entry name" value="TENEURIN-A"/>
    <property type="match status" value="1"/>
</dbReference>
<feature type="chain" id="PRO_5031244089" description="EGF-like domain-containing protein" evidence="4">
    <location>
        <begin position="24"/>
        <end position="961"/>
    </location>
</feature>
<sequence>MHAGNRLAWAALATALALVAREALVGAPKAPTYKNCNARGDLASRYYGDRSLDECICYGDNAGYDCSKKHCPVGRDWHDMSTATDTAHADRTVCSGAGVCDIDTGECACAPGFAGAACDRLACPTGDDGSECSGHGNCMTISEATFQWNGRNLSRPGLVYDESWDAHKITGCVCDHGFQGFNCSEIACPAGDDPKTTATPNQNEVVRMACTADSGSIKFNVQGRETPKISYAATAAQLKGMLQQLPTVHTVTVALSSGEAICGGTEVVTTITFTHQFGNLPPIRVQNVDLALGGDSSNDVLSMITRHTVTCAQCATCTGGVYFTYDDEASGQVANDADANTLKTALEAMTALSTDHDFGSSTSISVTMSAAGLCDAAGAATTTIDLISTAAAASNEFAYGNMHELFLLNSVYDGGTLETVTMDTPQGTKENALCSNHGKCDFNSGTCHCFSTTDATYEQKWASSDGYGATGTLGECGWEKTTAVGCPITYVDESSGRIYSVCNNQGDCLGDNTCNCFDPFFGADCSMRGCPKGLAWFEEATANEVSHTSMVECSGAGWCNYQFGVCTCRAGFEGMACEKLACPTAVNGLTCSGHGVCLSMADLAQKNREVTTPYAYGNADRGQLTAEAWDHDKIYGCYCDGGDARYPYNGPRAHISGSYVNNPAAQGYTGPDCSLRRCPHGDDPVTGELREVQVIPCRLDTGTFTLSWGGSTSSSIAYNAIAATVETEVQSLTSLAATVHFSEGHIACNASFGQQGGMVVEFPTASGDVAPIYVSHNSADAVKSMEFYRHMNYTEVQTVRCIATSGSFTMTFRGETTGAIAYTATPLEVETALELLTTIQDVQVQFHTNNAGSFCNNGLGAGEGARIRFKSELGDVPPLVLSPTLNTEVFETTKGDKELVECSNRGYCDRSIGACSCDYGYWSSDGDGFIGRRGDCSYYTGIEDKYLQDTDYTDYTVPPVF</sequence>
<evidence type="ECO:0000256" key="4">
    <source>
        <dbReference type="SAM" id="SignalP"/>
    </source>
</evidence>
<dbReference type="EMBL" id="HBGJ01007417">
    <property type="protein sequence ID" value="CAD9246310.1"/>
    <property type="molecule type" value="Transcribed_RNA"/>
</dbReference>
<evidence type="ECO:0000256" key="1">
    <source>
        <dbReference type="ARBA" id="ARBA00022536"/>
    </source>
</evidence>
<dbReference type="Gene3D" id="2.10.25.10">
    <property type="entry name" value="Laminin"/>
    <property type="match status" value="1"/>
</dbReference>
<gene>
    <name evidence="7" type="ORF">PPAR1163_LOCUS4662</name>
</gene>
<evidence type="ECO:0000256" key="2">
    <source>
        <dbReference type="ARBA" id="ARBA00022737"/>
    </source>
</evidence>
<dbReference type="AlphaFoldDB" id="A0A7S1XM25"/>
<dbReference type="PROSITE" id="PS00022">
    <property type="entry name" value="EGF_1"/>
    <property type="match status" value="3"/>
</dbReference>
<keyword evidence="2" id="KW-0677">Repeat</keyword>
<name>A0A7S1XM25_9STRA</name>
<feature type="domain" description="EGF-like" evidence="5 6">
    <location>
        <begin position="107"/>
        <end position="118"/>
    </location>
</feature>
<dbReference type="InterPro" id="IPR051216">
    <property type="entry name" value="Teneurin"/>
</dbReference>
<feature type="signal peptide" evidence="4">
    <location>
        <begin position="1"/>
        <end position="23"/>
    </location>
</feature>
<proteinExistence type="predicted"/>